<dbReference type="NCBIfam" id="TIGR01746">
    <property type="entry name" value="Thioester-redct"/>
    <property type="match status" value="1"/>
</dbReference>
<dbReference type="Proteomes" id="UP000295680">
    <property type="component" value="Unassembled WGS sequence"/>
</dbReference>
<keyword evidence="2" id="KW-0597">Phosphoprotein</keyword>
<dbReference type="PROSITE" id="PS50075">
    <property type="entry name" value="CARRIER"/>
    <property type="match status" value="1"/>
</dbReference>
<dbReference type="InterPro" id="IPR000873">
    <property type="entry name" value="AMP-dep_synth/lig_dom"/>
</dbReference>
<dbReference type="Gene3D" id="3.40.50.720">
    <property type="entry name" value="NAD(P)-binding Rossmann-like Domain"/>
    <property type="match status" value="1"/>
</dbReference>
<dbReference type="OrthoDB" id="2472181at2"/>
<dbReference type="PANTHER" id="PTHR44845">
    <property type="entry name" value="CARRIER DOMAIN-CONTAINING PROTEIN"/>
    <property type="match status" value="1"/>
</dbReference>
<protein>
    <submittedName>
        <fullName evidence="4">Amino acid adenylation domain-containing protein/thioester reductase-like protein</fullName>
    </submittedName>
</protein>
<dbReference type="SUPFAM" id="SSF51735">
    <property type="entry name" value="NAD(P)-binding Rossmann-fold domains"/>
    <property type="match status" value="1"/>
</dbReference>
<dbReference type="InterPro" id="IPR036291">
    <property type="entry name" value="NAD(P)-bd_dom_sf"/>
</dbReference>
<dbReference type="SUPFAM" id="SSF47336">
    <property type="entry name" value="ACP-like"/>
    <property type="match status" value="1"/>
</dbReference>
<dbReference type="Gene3D" id="3.30.300.30">
    <property type="match status" value="1"/>
</dbReference>
<dbReference type="RefSeq" id="WP_132116154.1">
    <property type="nucleotide sequence ID" value="NZ_SLWS01000003.1"/>
</dbReference>
<dbReference type="InterPro" id="IPR006162">
    <property type="entry name" value="Ppantetheine_attach_site"/>
</dbReference>
<evidence type="ECO:0000256" key="1">
    <source>
        <dbReference type="ARBA" id="ARBA00022450"/>
    </source>
</evidence>
<evidence type="ECO:0000259" key="3">
    <source>
        <dbReference type="PROSITE" id="PS50075"/>
    </source>
</evidence>
<dbReference type="InterPro" id="IPR010071">
    <property type="entry name" value="AA_adenyl_dom"/>
</dbReference>
<dbReference type="InterPro" id="IPR013120">
    <property type="entry name" value="FAR_NAD-bd"/>
</dbReference>
<accession>A0A4R2JLC6</accession>
<dbReference type="SUPFAM" id="SSF56801">
    <property type="entry name" value="Acetyl-CoA synthetase-like"/>
    <property type="match status" value="1"/>
</dbReference>
<feature type="domain" description="Carrier" evidence="3">
    <location>
        <begin position="527"/>
        <end position="603"/>
    </location>
</feature>
<dbReference type="InterPro" id="IPR036736">
    <property type="entry name" value="ACP-like_sf"/>
</dbReference>
<dbReference type="PROSITE" id="PS00012">
    <property type="entry name" value="PHOSPHOPANTETHEINE"/>
    <property type="match status" value="1"/>
</dbReference>
<sequence>MSTPSVSAGDPDDTPYVPVSELIARQALATPDRPAITCHHNTLTYRKLDELAGGLAGKLAAAGVRRGDLVPVLMVNSLELPVACLALMKLGAAFVPLDPLWPVQRVLAALDVLTCPIVLHGPTAPPDGHHGRPFEVDVRRIPLARRPPLAMGPDEPAYGIFTSGTTGTPKCAVNTHGGLANRFRFMTRYFRATGDEVVLQNSKHTFDSSLWQLLWPLTGGGHVILPAHREFLDLHRTVDLIAEHRVTASDFVSSIFNALVTLVQGEPELLPRLSSLRWLIVGSEPVNLRAVRTLTTLLPDLKVTNGYGPTETAIGMAFHPMSDADGDLVPLGRPIDNCHAAIVDDDLRPVPIGDLGEIMIGGACVGAGYVHAAGATARAFVPNPLRPEIPGDRVYLTGDLGRMDAHGRLFYGGRKDFQVKIGGMRIELDEIKAVAESCPGVRQAEVLVADEDGEKSLALFVACGIQPTEDKLRAHLSRSLPRTSMPARYFFLVSIPVNDNAKADRDELAVLLDKRLALDADRLRDDESATDLDARVLQSMRSALRRPDLSATDHFMDAGGDSLKALTVVNTIRAEFGVQEVCAQDLFDHPTAERLALVVRTYQADDTIVRSEEDLMTADARSEPDMPITTATREPPRTVLLTGATGFVGARIAYDILAGTDLRLVCLARAGDDDRATRRVVDVLAGRGWWDPAFADRLTGFAADLALPRLALADPVWDRLAEDCDLIMHSAALVNFLYDYRAHRRANVLGTTEVLRLAMSGRPAPLHYVSTLAALQSATDRATPLAEDVDVVTVDAPPGGYNRSKWVIERRLALARQRGALVTVLRLGEVMPADNGIPNTSALSHLLLTAFHRMGVVPDVDIWSDYTPVDYAARRLVAAALDPTTWGATLNIRHSDRVDFTRLLPGLTTVSCTDFLAALADTQDREPGLLAAFLPKPGELTETELRAVFSEVLTDNVTRYDGTQAEAAQRGWELGHESLDPSITAYRRYLAGRTVLA</sequence>
<dbReference type="NCBIfam" id="TIGR01733">
    <property type="entry name" value="AA-adenyl-dom"/>
    <property type="match status" value="1"/>
</dbReference>
<dbReference type="Pfam" id="PF00501">
    <property type="entry name" value="AMP-binding"/>
    <property type="match status" value="1"/>
</dbReference>
<keyword evidence="1" id="KW-0596">Phosphopantetheine</keyword>
<dbReference type="Pfam" id="PF07993">
    <property type="entry name" value="NAD_binding_4"/>
    <property type="match status" value="1"/>
</dbReference>
<keyword evidence="5" id="KW-1185">Reference proteome</keyword>
<dbReference type="InterPro" id="IPR010080">
    <property type="entry name" value="Thioester_reductase-like_dom"/>
</dbReference>
<dbReference type="Pfam" id="PF00550">
    <property type="entry name" value="PP-binding"/>
    <property type="match status" value="1"/>
</dbReference>
<dbReference type="InterPro" id="IPR009081">
    <property type="entry name" value="PP-bd_ACP"/>
</dbReference>
<evidence type="ECO:0000313" key="5">
    <source>
        <dbReference type="Proteomes" id="UP000295680"/>
    </source>
</evidence>
<dbReference type="InterPro" id="IPR042099">
    <property type="entry name" value="ANL_N_sf"/>
</dbReference>
<proteinExistence type="predicted"/>
<dbReference type="Gene3D" id="3.40.50.12780">
    <property type="entry name" value="N-terminal domain of ligase-like"/>
    <property type="match status" value="1"/>
</dbReference>
<reference evidence="4 5" key="1">
    <citation type="submission" date="2019-03" db="EMBL/GenBank/DDBJ databases">
        <title>Genomic Encyclopedia of Type Strains, Phase IV (KMG-IV): sequencing the most valuable type-strain genomes for metagenomic binning, comparative biology and taxonomic classification.</title>
        <authorList>
            <person name="Goeker M."/>
        </authorList>
    </citation>
    <scope>NUCLEOTIDE SEQUENCE [LARGE SCALE GENOMIC DNA]</scope>
    <source>
        <strain evidence="4 5">DSM 45934</strain>
    </source>
</reference>
<evidence type="ECO:0000256" key="2">
    <source>
        <dbReference type="ARBA" id="ARBA00022553"/>
    </source>
</evidence>
<dbReference type="CDD" id="cd05930">
    <property type="entry name" value="A_NRPS"/>
    <property type="match status" value="1"/>
</dbReference>
<dbReference type="Gene3D" id="1.10.1200.10">
    <property type="entry name" value="ACP-like"/>
    <property type="match status" value="1"/>
</dbReference>
<dbReference type="PANTHER" id="PTHR44845:SF6">
    <property type="entry name" value="BETA-ALANINE-ACTIVATING ENZYME"/>
    <property type="match status" value="1"/>
</dbReference>
<organism evidence="4 5">
    <name type="scientific">Actinocrispum wychmicini</name>
    <dbReference type="NCBI Taxonomy" id="1213861"/>
    <lineage>
        <taxon>Bacteria</taxon>
        <taxon>Bacillati</taxon>
        <taxon>Actinomycetota</taxon>
        <taxon>Actinomycetes</taxon>
        <taxon>Pseudonocardiales</taxon>
        <taxon>Pseudonocardiaceae</taxon>
        <taxon>Actinocrispum</taxon>
    </lineage>
</organism>
<gene>
    <name evidence="4" type="ORF">EV192_103444</name>
</gene>
<comment type="caution">
    <text evidence="4">The sequence shown here is derived from an EMBL/GenBank/DDBJ whole genome shotgun (WGS) entry which is preliminary data.</text>
</comment>
<dbReference type="AlphaFoldDB" id="A0A4R2JLC6"/>
<dbReference type="EMBL" id="SLWS01000003">
    <property type="protein sequence ID" value="TCO60863.1"/>
    <property type="molecule type" value="Genomic_DNA"/>
</dbReference>
<dbReference type="InterPro" id="IPR045851">
    <property type="entry name" value="AMP-bd_C_sf"/>
</dbReference>
<name>A0A4R2JLC6_9PSEU</name>
<evidence type="ECO:0000313" key="4">
    <source>
        <dbReference type="EMBL" id="TCO60863.1"/>
    </source>
</evidence>